<feature type="binding site" evidence="3">
    <location>
        <position position="173"/>
    </location>
    <ligand>
        <name>Zn(2+)</name>
        <dbReference type="ChEBI" id="CHEBI:29105"/>
        <label>1</label>
        <note>catalytic</note>
    </ligand>
</feature>
<dbReference type="PIRSF" id="PIRSF001359">
    <property type="entry name" value="F_bP_aldolase_II"/>
    <property type="match status" value="1"/>
</dbReference>
<dbReference type="SUPFAM" id="SSF51569">
    <property type="entry name" value="Aldolase"/>
    <property type="match status" value="1"/>
</dbReference>
<keyword evidence="3" id="KW-0479">Metal-binding</keyword>
<dbReference type="EMBL" id="CP060635">
    <property type="protein sequence ID" value="QNM10509.1"/>
    <property type="molecule type" value="Genomic_DNA"/>
</dbReference>
<feature type="binding site" evidence="2">
    <location>
        <position position="174"/>
    </location>
    <ligand>
        <name>dihydroxyacetone phosphate</name>
        <dbReference type="ChEBI" id="CHEBI:57642"/>
    </ligand>
</feature>
<organism evidence="4 5">
    <name type="scientific">Wansuia hejianensis</name>
    <dbReference type="NCBI Taxonomy" id="2763667"/>
    <lineage>
        <taxon>Bacteria</taxon>
        <taxon>Bacillati</taxon>
        <taxon>Bacillota</taxon>
        <taxon>Clostridia</taxon>
        <taxon>Lachnospirales</taxon>
        <taxon>Lachnospiraceae</taxon>
        <taxon>Wansuia</taxon>
    </lineage>
</organism>
<proteinExistence type="predicted"/>
<dbReference type="InterPro" id="IPR050246">
    <property type="entry name" value="Class_II_FBP_aldolase"/>
</dbReference>
<dbReference type="Proteomes" id="UP000515860">
    <property type="component" value="Chromosome"/>
</dbReference>
<sequence>MTELLEEAERENKAIGSFSTFNMEMTMGIIKAAEELQSSIILQIAEKRLDNSPLDYVGAMMVQAAKQAGVKVAVHLDHGISADTIRKAIGLGFTSVMYDGSRQSFEKNIEETNEICRLAHPAHVSVEAELGAVGGQEATGQVEEIVCTDLEEAVEFAARTEIDALAIAIGNAHGHYHGRPQLDFRRLQEIHEAVPVPLVLHGGSGISPEEFRNCIRLGIRKINIATANMDALVDSAKEYFSAGSPYSYFDLNECMVKGTYHTVKNCIEIFNNKSNPQGTWQCMP</sequence>
<dbReference type="CDD" id="cd00947">
    <property type="entry name" value="TBP_aldolase_IIB"/>
    <property type="match status" value="1"/>
</dbReference>
<feature type="binding site" evidence="2">
    <location>
        <begin position="223"/>
        <end position="226"/>
    </location>
    <ligand>
        <name>dihydroxyacetone phosphate</name>
        <dbReference type="ChEBI" id="CHEBI:57642"/>
    </ligand>
</feature>
<feature type="binding site" evidence="3">
    <location>
        <position position="201"/>
    </location>
    <ligand>
        <name>Zn(2+)</name>
        <dbReference type="ChEBI" id="CHEBI:29105"/>
        <label>1</label>
        <note>catalytic</note>
    </ligand>
</feature>
<keyword evidence="5" id="KW-1185">Reference proteome</keyword>
<feature type="binding site" evidence="3">
    <location>
        <position position="129"/>
    </location>
    <ligand>
        <name>Zn(2+)</name>
        <dbReference type="ChEBI" id="CHEBI:29105"/>
        <label>2</label>
    </ligand>
</feature>
<evidence type="ECO:0000313" key="4">
    <source>
        <dbReference type="EMBL" id="QNM10509.1"/>
    </source>
</evidence>
<comment type="cofactor">
    <cofactor evidence="3">
        <name>Zn(2+)</name>
        <dbReference type="ChEBI" id="CHEBI:29105"/>
    </cofactor>
    <text evidence="3">Binds 2 Zn(2+) ions per subunit. One is catalytic and the other provides a structural contribution.</text>
</comment>
<dbReference type="GO" id="GO:0008270">
    <property type="term" value="F:zinc ion binding"/>
    <property type="evidence" value="ECO:0007669"/>
    <property type="project" value="InterPro"/>
</dbReference>
<feature type="binding site" evidence="3">
    <location>
        <position position="78"/>
    </location>
    <ligand>
        <name>Zn(2+)</name>
        <dbReference type="ChEBI" id="CHEBI:29105"/>
        <label>1</label>
        <note>catalytic</note>
    </ligand>
</feature>
<dbReference type="PANTHER" id="PTHR30304:SF0">
    <property type="entry name" value="D-TAGATOSE-1,6-BISPHOSPHATE ALDOLASE SUBUNIT GATY-RELATED"/>
    <property type="match status" value="1"/>
</dbReference>
<gene>
    <name evidence="4" type="ORF">H9Q79_12005</name>
</gene>
<dbReference type="AlphaFoldDB" id="A0A7G9GI77"/>
<evidence type="ECO:0000256" key="2">
    <source>
        <dbReference type="PIRSR" id="PIRSR001359-2"/>
    </source>
</evidence>
<evidence type="ECO:0000256" key="3">
    <source>
        <dbReference type="PIRSR" id="PIRSR001359-3"/>
    </source>
</evidence>
<dbReference type="PROSITE" id="PS00806">
    <property type="entry name" value="ALDOLASE_CLASS_II_2"/>
    <property type="match status" value="1"/>
</dbReference>
<reference evidence="4 5" key="1">
    <citation type="submission" date="2020-08" db="EMBL/GenBank/DDBJ databases">
        <authorList>
            <person name="Liu C."/>
            <person name="Sun Q."/>
        </authorList>
    </citation>
    <scope>NUCLEOTIDE SEQUENCE [LARGE SCALE GENOMIC DNA]</scope>
    <source>
        <strain evidence="4 5">NSJ-29</strain>
    </source>
</reference>
<feature type="binding site" evidence="2">
    <location>
        <begin position="202"/>
        <end position="204"/>
    </location>
    <ligand>
        <name>dihydroxyacetone phosphate</name>
        <dbReference type="ChEBI" id="CHEBI:57642"/>
    </ligand>
</feature>
<dbReference type="InterPro" id="IPR013785">
    <property type="entry name" value="Aldolase_TIM"/>
</dbReference>
<protein>
    <submittedName>
        <fullName evidence="4">Ketose-bisphosphate aldolase</fullName>
    </submittedName>
</protein>
<dbReference type="NCBIfam" id="TIGR00167">
    <property type="entry name" value="cbbA"/>
    <property type="match status" value="1"/>
</dbReference>
<dbReference type="Pfam" id="PF01116">
    <property type="entry name" value="F_bP_aldolase"/>
    <property type="match status" value="1"/>
</dbReference>
<accession>A0A7G9GI77</accession>
<dbReference type="Gene3D" id="3.20.20.70">
    <property type="entry name" value="Aldolase class I"/>
    <property type="match status" value="1"/>
</dbReference>
<dbReference type="KEGG" id="whj:H9Q79_12005"/>
<dbReference type="InterPro" id="IPR000771">
    <property type="entry name" value="FBA_II"/>
</dbReference>
<evidence type="ECO:0000313" key="5">
    <source>
        <dbReference type="Proteomes" id="UP000515860"/>
    </source>
</evidence>
<dbReference type="PANTHER" id="PTHR30304">
    <property type="entry name" value="D-TAGATOSE-1,6-BISPHOSPHATE ALDOLASE"/>
    <property type="match status" value="1"/>
</dbReference>
<evidence type="ECO:0000256" key="1">
    <source>
        <dbReference type="PIRSR" id="PIRSR001359-1"/>
    </source>
</evidence>
<feature type="active site" description="Proton donor" evidence="1">
    <location>
        <position position="77"/>
    </location>
</feature>
<dbReference type="GO" id="GO:0005975">
    <property type="term" value="P:carbohydrate metabolic process"/>
    <property type="evidence" value="ECO:0007669"/>
    <property type="project" value="InterPro"/>
</dbReference>
<feature type="binding site" evidence="3">
    <location>
        <position position="99"/>
    </location>
    <ligand>
        <name>Zn(2+)</name>
        <dbReference type="ChEBI" id="CHEBI:29105"/>
        <label>2</label>
    </ligand>
</feature>
<keyword evidence="3" id="KW-0862">Zinc</keyword>
<name>A0A7G9GI77_9FIRM</name>
<dbReference type="GO" id="GO:0016832">
    <property type="term" value="F:aldehyde-lyase activity"/>
    <property type="evidence" value="ECO:0007669"/>
    <property type="project" value="InterPro"/>
</dbReference>